<dbReference type="PROSITE" id="PS50111">
    <property type="entry name" value="CHEMOTAXIS_TRANSDUC_2"/>
    <property type="match status" value="1"/>
</dbReference>
<dbReference type="CDD" id="cd06225">
    <property type="entry name" value="HAMP"/>
    <property type="match status" value="1"/>
</dbReference>
<dbReference type="SUPFAM" id="SSF58104">
    <property type="entry name" value="Methyl-accepting chemotaxis protein (MCP) signaling domain"/>
    <property type="match status" value="1"/>
</dbReference>
<dbReference type="AlphaFoldDB" id="A0A089P239"/>
<dbReference type="PROSITE" id="PS50885">
    <property type="entry name" value="HAMP"/>
    <property type="match status" value="1"/>
</dbReference>
<evidence type="ECO:0000256" key="4">
    <source>
        <dbReference type="ARBA" id="ARBA00029447"/>
    </source>
</evidence>
<dbReference type="GO" id="GO:0005886">
    <property type="term" value="C:plasma membrane"/>
    <property type="evidence" value="ECO:0007669"/>
    <property type="project" value="UniProtKB-SubCell"/>
</dbReference>
<dbReference type="InterPro" id="IPR024478">
    <property type="entry name" value="HlyB_4HB_MCP"/>
</dbReference>
<dbReference type="PANTHER" id="PTHR32089:SF112">
    <property type="entry name" value="LYSOZYME-LIKE PROTEIN-RELATED"/>
    <property type="match status" value="1"/>
</dbReference>
<dbReference type="Proteomes" id="UP000029492">
    <property type="component" value="Chromosome"/>
</dbReference>
<evidence type="ECO:0000313" key="11">
    <source>
        <dbReference type="Proteomes" id="UP000029492"/>
    </source>
</evidence>
<evidence type="ECO:0000256" key="1">
    <source>
        <dbReference type="ARBA" id="ARBA00004429"/>
    </source>
</evidence>
<accession>A0A089P239</accession>
<comment type="similarity">
    <text evidence="4">Belongs to the methyl-accepting chemotaxis (MCP) protein family.</text>
</comment>
<dbReference type="STRING" id="693986.MOC_4368"/>
<sequence length="561" mass="57381">MRFSLKTVLAGAIGLLALAAVGQGIASVVSLSEIERNAAAISQQALPTQNQAEAIGTAVRDARLRLYRLVVASPDAAALDKNQTALTDTLGELSGLRQAYQERLTDPQDREIYERFTNAWNAYQNVQLQVVELMIAGDQPGALALVLDPATGAQNDAAVASLTESIASARAQTAANVAVTVQAATRAKLIAMAATVVGLVVAAAAMLFALFGIARPIERMTGAMGRLAQGDESVPVPHTGRRDEIGAMAAAVQVFKDNLIHTRALERETAQAREGAEAQRRRAVHAMAESFEAAVGGVLTRVADAALGLRAEAEAMTSTATHTAERSATVAGAAQEAAQHVGTVAAAAEELGASVQEIGRQVDGSAELARSAVVQAGATAGLVQDLSTAAGRIGDVVRLITDIAGQTNLLALNATIEAARAGDAGRGFAVVASEVKQLAAQTAKATEEIAGQVGRIQGATGQTVDAIDGIASRIREIDGVATSIAAAVEQQGAATREIARNVAEAASGTGAVTGTIDAVARAADDTGSAATRMLASATSLSEETAELRREIDGFLHTVRAA</sequence>
<dbReference type="Pfam" id="PF00015">
    <property type="entry name" value="MCPsignal"/>
    <property type="match status" value="1"/>
</dbReference>
<protein>
    <submittedName>
        <fullName evidence="10">Methyl-accepting chemotaxis sensory transducer</fullName>
    </submittedName>
</protein>
<dbReference type="HOGENOM" id="CLU_000445_107_27_5"/>
<keyword evidence="11" id="KW-1185">Reference proteome</keyword>
<evidence type="ECO:0000259" key="9">
    <source>
        <dbReference type="PROSITE" id="PS50885"/>
    </source>
</evidence>
<dbReference type="InterPro" id="IPR003660">
    <property type="entry name" value="HAMP_dom"/>
</dbReference>
<dbReference type="GO" id="GO:0007165">
    <property type="term" value="P:signal transduction"/>
    <property type="evidence" value="ECO:0007669"/>
    <property type="project" value="UniProtKB-KW"/>
</dbReference>
<dbReference type="PANTHER" id="PTHR32089">
    <property type="entry name" value="METHYL-ACCEPTING CHEMOTAXIS PROTEIN MCPB"/>
    <property type="match status" value="1"/>
</dbReference>
<evidence type="ECO:0000259" key="8">
    <source>
        <dbReference type="PROSITE" id="PS50192"/>
    </source>
</evidence>
<dbReference type="GO" id="GO:0006935">
    <property type="term" value="P:chemotaxis"/>
    <property type="evidence" value="ECO:0007669"/>
    <property type="project" value="InterPro"/>
</dbReference>
<dbReference type="InterPro" id="IPR004090">
    <property type="entry name" value="Chemotax_Me-accpt_rcpt"/>
</dbReference>
<evidence type="ECO:0000256" key="5">
    <source>
        <dbReference type="PROSITE-ProRule" id="PRU00284"/>
    </source>
</evidence>
<keyword evidence="6" id="KW-1133">Transmembrane helix</keyword>
<feature type="domain" description="Methyl-accepting transducer" evidence="7">
    <location>
        <begin position="312"/>
        <end position="541"/>
    </location>
</feature>
<keyword evidence="3 5" id="KW-0807">Transducer</keyword>
<dbReference type="InterPro" id="IPR004089">
    <property type="entry name" value="MCPsignal_dom"/>
</dbReference>
<keyword evidence="6" id="KW-0812">Transmembrane</keyword>
<dbReference type="SMART" id="SM00283">
    <property type="entry name" value="MA"/>
    <property type="match status" value="1"/>
</dbReference>
<keyword evidence="2" id="KW-0997">Cell inner membrane</keyword>
<evidence type="ECO:0000259" key="7">
    <source>
        <dbReference type="PROSITE" id="PS50111"/>
    </source>
</evidence>
<name>A0A089P239_9HYPH</name>
<evidence type="ECO:0000256" key="3">
    <source>
        <dbReference type="ARBA" id="ARBA00023224"/>
    </source>
</evidence>
<dbReference type="Gene3D" id="1.10.287.950">
    <property type="entry name" value="Methyl-accepting chemotaxis protein"/>
    <property type="match status" value="1"/>
</dbReference>
<feature type="domain" description="HAMP" evidence="9">
    <location>
        <begin position="211"/>
        <end position="264"/>
    </location>
</feature>
<keyword evidence="6" id="KW-0472">Membrane</keyword>
<dbReference type="PROSITE" id="PS50192">
    <property type="entry name" value="T_SNARE"/>
    <property type="match status" value="1"/>
</dbReference>
<evidence type="ECO:0000313" key="10">
    <source>
        <dbReference type="EMBL" id="AIQ92123.1"/>
    </source>
</evidence>
<gene>
    <name evidence="10" type="ORF">MOC_4368</name>
</gene>
<dbReference type="KEGG" id="mor:MOC_4368"/>
<dbReference type="Pfam" id="PF00672">
    <property type="entry name" value="HAMP"/>
    <property type="match status" value="1"/>
</dbReference>
<evidence type="ECO:0000256" key="6">
    <source>
        <dbReference type="SAM" id="Phobius"/>
    </source>
</evidence>
<organism evidence="10 11">
    <name type="scientific">Methylobacterium oryzae CBMB20</name>
    <dbReference type="NCBI Taxonomy" id="693986"/>
    <lineage>
        <taxon>Bacteria</taxon>
        <taxon>Pseudomonadati</taxon>
        <taxon>Pseudomonadota</taxon>
        <taxon>Alphaproteobacteria</taxon>
        <taxon>Hyphomicrobiales</taxon>
        <taxon>Methylobacteriaceae</taxon>
        <taxon>Methylobacterium</taxon>
    </lineage>
</organism>
<dbReference type="GO" id="GO:0004888">
    <property type="term" value="F:transmembrane signaling receptor activity"/>
    <property type="evidence" value="ECO:0007669"/>
    <property type="project" value="InterPro"/>
</dbReference>
<dbReference type="RefSeq" id="WP_043759108.1">
    <property type="nucleotide sequence ID" value="NZ_CP003811.1"/>
</dbReference>
<dbReference type="PRINTS" id="PR00260">
    <property type="entry name" value="CHEMTRNSDUCR"/>
</dbReference>
<reference evidence="10 11" key="1">
    <citation type="journal article" date="2014" name="PLoS ONE">
        <title>Genome Information of Methylobacterium oryzae, a Plant-Probiotic Methylotroph in the Phyllosphere.</title>
        <authorList>
            <person name="Kwak M.J."/>
            <person name="Jeong H."/>
            <person name="Madhaiyan M."/>
            <person name="Lee Y."/>
            <person name="Sa T.M."/>
            <person name="Oh T.K."/>
            <person name="Kim J.F."/>
        </authorList>
    </citation>
    <scope>NUCLEOTIDE SEQUENCE [LARGE SCALE GENOMIC DNA]</scope>
    <source>
        <strain evidence="10 11">CBMB20</strain>
    </source>
</reference>
<dbReference type="SMART" id="SM00304">
    <property type="entry name" value="HAMP"/>
    <property type="match status" value="1"/>
</dbReference>
<keyword evidence="2" id="KW-1003">Cell membrane</keyword>
<dbReference type="Pfam" id="PF12729">
    <property type="entry name" value="4HB_MCP_1"/>
    <property type="match status" value="1"/>
</dbReference>
<feature type="domain" description="T-SNARE coiled-coil homology" evidence="8">
    <location>
        <begin position="457"/>
        <end position="519"/>
    </location>
</feature>
<evidence type="ECO:0000256" key="2">
    <source>
        <dbReference type="ARBA" id="ARBA00022519"/>
    </source>
</evidence>
<feature type="transmembrane region" description="Helical" evidence="6">
    <location>
        <begin position="189"/>
        <end position="214"/>
    </location>
</feature>
<comment type="subcellular location">
    <subcellularLocation>
        <location evidence="1">Cell inner membrane</location>
        <topology evidence="1">Multi-pass membrane protein</topology>
    </subcellularLocation>
</comment>
<dbReference type="eggNOG" id="COG0840">
    <property type="taxonomic scope" value="Bacteria"/>
</dbReference>
<dbReference type="InterPro" id="IPR000727">
    <property type="entry name" value="T_SNARE_dom"/>
</dbReference>
<proteinExistence type="inferred from homology"/>
<dbReference type="EMBL" id="CP003811">
    <property type="protein sequence ID" value="AIQ92123.1"/>
    <property type="molecule type" value="Genomic_DNA"/>
</dbReference>